<feature type="non-terminal residue" evidence="1">
    <location>
        <position position="1"/>
    </location>
</feature>
<protein>
    <submittedName>
        <fullName evidence="1">Uncharacterized protein</fullName>
    </submittedName>
</protein>
<organism evidence="1">
    <name type="scientific">marine sediment metagenome</name>
    <dbReference type="NCBI Taxonomy" id="412755"/>
    <lineage>
        <taxon>unclassified sequences</taxon>
        <taxon>metagenomes</taxon>
        <taxon>ecological metagenomes</taxon>
    </lineage>
</organism>
<dbReference type="AlphaFoldDB" id="A0A0F9G9Y7"/>
<reference evidence="1" key="1">
    <citation type="journal article" date="2015" name="Nature">
        <title>Complex archaea that bridge the gap between prokaryotes and eukaryotes.</title>
        <authorList>
            <person name="Spang A."/>
            <person name="Saw J.H."/>
            <person name="Jorgensen S.L."/>
            <person name="Zaremba-Niedzwiedzka K."/>
            <person name="Martijn J."/>
            <person name="Lind A.E."/>
            <person name="van Eijk R."/>
            <person name="Schleper C."/>
            <person name="Guy L."/>
            <person name="Ettema T.J."/>
        </authorList>
    </citation>
    <scope>NUCLEOTIDE SEQUENCE</scope>
</reference>
<dbReference type="EMBL" id="LAZR01018661">
    <property type="protein sequence ID" value="KKL95503.1"/>
    <property type="molecule type" value="Genomic_DNA"/>
</dbReference>
<gene>
    <name evidence="1" type="ORF">LCGC14_1853970</name>
</gene>
<name>A0A0F9G9Y7_9ZZZZ</name>
<accession>A0A0F9G9Y7</accession>
<sequence>YNELRNPRQRYALIDYKRLMDLLHISTVDDLRNSHKKWVEEILKTQNYVRESKWSQSIAVGSKSFVESIKEKLGIRAKGRKVADSKDLYHLREVQAAYNSNFTPENGVLSAKNTYLWSVNS</sequence>
<proteinExistence type="predicted"/>
<comment type="caution">
    <text evidence="1">The sequence shown here is derived from an EMBL/GenBank/DDBJ whole genome shotgun (WGS) entry which is preliminary data.</text>
</comment>
<evidence type="ECO:0000313" key="1">
    <source>
        <dbReference type="EMBL" id="KKL95503.1"/>
    </source>
</evidence>